<feature type="domain" description="NlpC/P60" evidence="5">
    <location>
        <begin position="1"/>
        <end position="141"/>
    </location>
</feature>
<dbReference type="SUPFAM" id="SSF54001">
    <property type="entry name" value="Cysteine proteinases"/>
    <property type="match status" value="1"/>
</dbReference>
<dbReference type="AlphaFoldDB" id="A0A1H9QX71"/>
<dbReference type="Gene3D" id="3.90.1720.10">
    <property type="entry name" value="endopeptidase domain like (from Nostoc punctiforme)"/>
    <property type="match status" value="1"/>
</dbReference>
<evidence type="ECO:0000256" key="4">
    <source>
        <dbReference type="ARBA" id="ARBA00022807"/>
    </source>
</evidence>
<evidence type="ECO:0000313" key="7">
    <source>
        <dbReference type="Proteomes" id="UP000199647"/>
    </source>
</evidence>
<keyword evidence="3" id="KW-0378">Hydrolase</keyword>
<dbReference type="EMBL" id="FOFG01000039">
    <property type="protein sequence ID" value="SER65030.1"/>
    <property type="molecule type" value="Genomic_DNA"/>
</dbReference>
<dbReference type="InterPro" id="IPR038765">
    <property type="entry name" value="Papain-like_cys_pep_sf"/>
</dbReference>
<evidence type="ECO:0000256" key="1">
    <source>
        <dbReference type="ARBA" id="ARBA00007074"/>
    </source>
</evidence>
<dbReference type="PROSITE" id="PS51935">
    <property type="entry name" value="NLPC_P60"/>
    <property type="match status" value="1"/>
</dbReference>
<keyword evidence="2" id="KW-0645">Protease</keyword>
<keyword evidence="4" id="KW-0788">Thiol protease</keyword>
<dbReference type="OrthoDB" id="6058745at2"/>
<comment type="similarity">
    <text evidence="1">Belongs to the peptidase C40 family.</text>
</comment>
<dbReference type="GO" id="GO:0006508">
    <property type="term" value="P:proteolysis"/>
    <property type="evidence" value="ECO:0007669"/>
    <property type="project" value="UniProtKB-KW"/>
</dbReference>
<name>A0A1H9QX71_9HYPH</name>
<dbReference type="GO" id="GO:0008234">
    <property type="term" value="F:cysteine-type peptidase activity"/>
    <property type="evidence" value="ECO:0007669"/>
    <property type="project" value="UniProtKB-KW"/>
</dbReference>
<protein>
    <submittedName>
        <fullName evidence="6">Putative phage cell wall peptidase, NlpC/P60 family</fullName>
    </submittedName>
</protein>
<reference evidence="6 7" key="1">
    <citation type="submission" date="2016-10" db="EMBL/GenBank/DDBJ databases">
        <authorList>
            <person name="de Groot N.N."/>
        </authorList>
    </citation>
    <scope>NUCLEOTIDE SEQUENCE [LARGE SCALE GENOMIC DNA]</scope>
    <source>
        <strain evidence="6 7">A52C2</strain>
    </source>
</reference>
<evidence type="ECO:0000256" key="2">
    <source>
        <dbReference type="ARBA" id="ARBA00022670"/>
    </source>
</evidence>
<gene>
    <name evidence="6" type="ORF">SAMN05216548_1392</name>
</gene>
<sequence>MGTRVVNAARDWIDTPYRHQASLRGVGADCLGLLRGVWRDLRGAEPETPPAYSPDWAEATGRETMAEAASRHLVAIGLAELQPGDVALFRMKRSGPARHCGIVATGPSGPTLIHAWSRHSVAEVPFDAGWQRRLAFAFRFPEI</sequence>
<dbReference type="NCBIfam" id="TIGR02219">
    <property type="entry name" value="phage_NlpC_fam"/>
    <property type="match status" value="1"/>
</dbReference>
<keyword evidence="7" id="KW-1185">Reference proteome</keyword>
<evidence type="ECO:0000259" key="5">
    <source>
        <dbReference type="PROSITE" id="PS51935"/>
    </source>
</evidence>
<proteinExistence type="inferred from homology"/>
<dbReference type="STRING" id="1855383.SAMN05216548_1392"/>
<organism evidence="6 7">
    <name type="scientific">Faunimonas pinastri</name>
    <dbReference type="NCBI Taxonomy" id="1855383"/>
    <lineage>
        <taxon>Bacteria</taxon>
        <taxon>Pseudomonadati</taxon>
        <taxon>Pseudomonadota</taxon>
        <taxon>Alphaproteobacteria</taxon>
        <taxon>Hyphomicrobiales</taxon>
        <taxon>Afifellaceae</taxon>
        <taxon>Faunimonas</taxon>
    </lineage>
</organism>
<dbReference type="Proteomes" id="UP000199647">
    <property type="component" value="Unassembled WGS sequence"/>
</dbReference>
<dbReference type="InterPro" id="IPR011929">
    <property type="entry name" value="Phage_pept_NlpC/P60"/>
</dbReference>
<accession>A0A1H9QX71</accession>
<dbReference type="InterPro" id="IPR000064">
    <property type="entry name" value="NLP_P60_dom"/>
</dbReference>
<evidence type="ECO:0000256" key="3">
    <source>
        <dbReference type="ARBA" id="ARBA00022801"/>
    </source>
</evidence>
<evidence type="ECO:0000313" key="6">
    <source>
        <dbReference type="EMBL" id="SER65030.1"/>
    </source>
</evidence>